<dbReference type="Proteomes" id="UP000070089">
    <property type="component" value="Unassembled WGS sequence"/>
</dbReference>
<organism evidence="1 2">
    <name type="scientific">Giardia duodenalis assemblage B</name>
    <dbReference type="NCBI Taxonomy" id="1394984"/>
    <lineage>
        <taxon>Eukaryota</taxon>
        <taxon>Metamonada</taxon>
        <taxon>Diplomonadida</taxon>
        <taxon>Hexamitidae</taxon>
        <taxon>Giardiinae</taxon>
        <taxon>Giardia</taxon>
    </lineage>
</organism>
<proteinExistence type="predicted"/>
<protein>
    <submittedName>
        <fullName evidence="1">Uncharacterized protein</fullName>
    </submittedName>
</protein>
<dbReference type="AlphaFoldDB" id="A0A132NWP4"/>
<accession>A0A132NWP4</accession>
<dbReference type="VEuPathDB" id="GiardiaDB:QR46_1532"/>
<name>A0A132NWP4_GIAIN</name>
<gene>
    <name evidence="1" type="ORF">QR46_1532</name>
</gene>
<dbReference type="OrthoDB" id="10251319at2759"/>
<dbReference type="EMBL" id="JXTI01000031">
    <property type="protein sequence ID" value="KWX14487.1"/>
    <property type="molecule type" value="Genomic_DNA"/>
</dbReference>
<evidence type="ECO:0000313" key="2">
    <source>
        <dbReference type="Proteomes" id="UP000070089"/>
    </source>
</evidence>
<evidence type="ECO:0000313" key="1">
    <source>
        <dbReference type="EMBL" id="KWX14487.1"/>
    </source>
</evidence>
<reference evidence="1 2" key="1">
    <citation type="journal article" date="2015" name="Mol. Biochem. Parasitol.">
        <title>Identification of polymorphic genes for use in assemblage B genotyping assays through comparative genomics of multiple assemblage B Giardia duodenalis isolates.</title>
        <authorList>
            <person name="Wielinga C."/>
            <person name="Thompson R.C."/>
            <person name="Monis P."/>
            <person name="Ryan U."/>
        </authorList>
    </citation>
    <scope>NUCLEOTIDE SEQUENCE [LARGE SCALE GENOMIC DNA]</scope>
    <source>
        <strain evidence="1 2">BAH15c1</strain>
    </source>
</reference>
<comment type="caution">
    <text evidence="1">The sequence shown here is derived from an EMBL/GenBank/DDBJ whole genome shotgun (WGS) entry which is preliminary data.</text>
</comment>
<sequence length="100" mass="11518">MQFSKRMSIMNSPAECIILGGWCDVPIASLERRVIRVLKHYLKEQKQPRVKRISACGSKCVRGQLILILYIASNGKHYQAIVHDDINQLYVRSVEEYSPK</sequence>